<dbReference type="RefSeq" id="WP_008863536.1">
    <property type="nucleotide sequence ID" value="NZ_GL883684.1"/>
</dbReference>
<accession>F3QHT1</accession>
<dbReference type="GO" id="GO:0016757">
    <property type="term" value="F:glycosyltransferase activity"/>
    <property type="evidence" value="ECO:0007669"/>
    <property type="project" value="InterPro"/>
</dbReference>
<dbReference type="Proteomes" id="UP000005156">
    <property type="component" value="Unassembled WGS sequence"/>
</dbReference>
<organism evidence="1 2">
    <name type="scientific">Parasutterella excrementihominis YIT 11859</name>
    <dbReference type="NCBI Taxonomy" id="762966"/>
    <lineage>
        <taxon>Bacteria</taxon>
        <taxon>Pseudomonadati</taxon>
        <taxon>Pseudomonadota</taxon>
        <taxon>Betaproteobacteria</taxon>
        <taxon>Burkholderiales</taxon>
        <taxon>Sutterellaceae</taxon>
        <taxon>Parasutterella</taxon>
    </lineage>
</organism>
<keyword evidence="2" id="KW-1185">Reference proteome</keyword>
<dbReference type="AlphaFoldDB" id="F3QHT1"/>
<gene>
    <name evidence="1" type="ORF">HMPREF9439_00478</name>
</gene>
<dbReference type="EMBL" id="AFBP01000011">
    <property type="protein sequence ID" value="EGG56995.1"/>
    <property type="molecule type" value="Genomic_DNA"/>
</dbReference>
<name>F3QHT1_9BURK</name>
<evidence type="ECO:0000313" key="1">
    <source>
        <dbReference type="EMBL" id="EGG56995.1"/>
    </source>
</evidence>
<dbReference type="InterPro" id="IPR029044">
    <property type="entry name" value="Nucleotide-diphossugar_trans"/>
</dbReference>
<proteinExistence type="predicted"/>
<evidence type="ECO:0000313" key="2">
    <source>
        <dbReference type="Proteomes" id="UP000005156"/>
    </source>
</evidence>
<dbReference type="OrthoDB" id="9802881at2"/>
<protein>
    <submittedName>
        <fullName evidence="1">Capsular polysaccharide synthesis protein</fullName>
    </submittedName>
</protein>
<sequence length="295" mass="35402">MIEKKIIKTIYRQQKAKLLLKNYVDSNFNTSAPAGQNINKTVFQFWDNRNDEVPYIVDLSITSVKKFAPDWNHVILNLHNIHNYLDLPGFLFDKLSRDDNAFNLTFFSDIIRVALLQQYGGLWIDATVLLTKKFKYFSTLPLFFSFYRDLKPRNYKDWINYNHNYFSWNPLHEVRLLNSILWSTKNYPLWKILYDSLTTYWKENDYPPDYFMFQILFEIIIEEIPEALIAWVHTEDISPHVLQKYFYDLNFPLDQLDPICFHKLTYLPKPKPNTLGYRYIIKNELVSHLSHCTNL</sequence>
<dbReference type="InterPro" id="IPR008441">
    <property type="entry name" value="AfumC-like_glycosyl_Trfase"/>
</dbReference>
<dbReference type="eggNOG" id="COG3774">
    <property type="taxonomic scope" value="Bacteria"/>
</dbReference>
<reference evidence="1 2" key="1">
    <citation type="submission" date="2011-02" db="EMBL/GenBank/DDBJ databases">
        <authorList>
            <person name="Weinstock G."/>
            <person name="Sodergren E."/>
            <person name="Clifton S."/>
            <person name="Fulton L."/>
            <person name="Fulton B."/>
            <person name="Courtney L."/>
            <person name="Fronick C."/>
            <person name="Harrison M."/>
            <person name="Strong C."/>
            <person name="Farmer C."/>
            <person name="Delahaunty K."/>
            <person name="Markovic C."/>
            <person name="Hall O."/>
            <person name="Minx P."/>
            <person name="Tomlinson C."/>
            <person name="Mitreva M."/>
            <person name="Hou S."/>
            <person name="Chen J."/>
            <person name="Wollam A."/>
            <person name="Pepin K.H."/>
            <person name="Johnson M."/>
            <person name="Bhonagiri V."/>
            <person name="Zhang X."/>
            <person name="Suruliraj S."/>
            <person name="Warren W."/>
            <person name="Chinwalla A."/>
            <person name="Mardis E.R."/>
            <person name="Wilson R.K."/>
        </authorList>
    </citation>
    <scope>NUCLEOTIDE SEQUENCE [LARGE SCALE GENOMIC DNA]</scope>
    <source>
        <strain evidence="1 2">YIT 11859</strain>
    </source>
</reference>
<dbReference type="Gene3D" id="3.90.550.20">
    <property type="match status" value="1"/>
</dbReference>
<dbReference type="HOGENOM" id="CLU_068623_1_0_4"/>
<comment type="caution">
    <text evidence="1">The sequence shown here is derived from an EMBL/GenBank/DDBJ whole genome shotgun (WGS) entry which is preliminary data.</text>
</comment>
<dbReference type="SUPFAM" id="SSF53448">
    <property type="entry name" value="Nucleotide-diphospho-sugar transferases"/>
    <property type="match status" value="1"/>
</dbReference>
<dbReference type="GeneID" id="43347993"/>
<dbReference type="Pfam" id="PF05704">
    <property type="entry name" value="Caps_synth"/>
    <property type="match status" value="1"/>
</dbReference>